<reference evidence="12 13" key="1">
    <citation type="journal article" date="2018" name="Mol. Biol. Evol.">
        <title>Broad Genomic Sampling Reveals a Smut Pathogenic Ancestry of the Fungal Clade Ustilaginomycotina.</title>
        <authorList>
            <person name="Kijpornyongpan T."/>
            <person name="Mondo S.J."/>
            <person name="Barry K."/>
            <person name="Sandor L."/>
            <person name="Lee J."/>
            <person name="Lipzen A."/>
            <person name="Pangilinan J."/>
            <person name="LaButti K."/>
            <person name="Hainaut M."/>
            <person name="Henrissat B."/>
            <person name="Grigoriev I.V."/>
            <person name="Spatafora J.W."/>
            <person name="Aime M.C."/>
        </authorList>
    </citation>
    <scope>NUCLEOTIDE SEQUENCE [LARGE SCALE GENOMIC DNA]</scope>
    <source>
        <strain evidence="12 13">MCA 4186</strain>
    </source>
</reference>
<evidence type="ECO:0000256" key="10">
    <source>
        <dbReference type="RuleBase" id="RU363130"/>
    </source>
</evidence>
<evidence type="ECO:0000256" key="9">
    <source>
        <dbReference type="ARBA" id="ARBA00023239"/>
    </source>
</evidence>
<keyword evidence="3 10" id="KW-0349">Heme</keyword>
<proteinExistence type="inferred from homology"/>
<evidence type="ECO:0000256" key="6">
    <source>
        <dbReference type="ARBA" id="ARBA00023004"/>
    </source>
</evidence>
<evidence type="ECO:0000256" key="3">
    <source>
        <dbReference type="ARBA" id="ARBA00022617"/>
    </source>
</evidence>
<dbReference type="InterPro" id="IPR000511">
    <property type="entry name" value="Holocyt_c/c1_synthase"/>
</dbReference>
<keyword evidence="9 10" id="KW-0456">Lyase</keyword>
<evidence type="ECO:0000256" key="2">
    <source>
        <dbReference type="ARBA" id="ARBA00007255"/>
    </source>
</evidence>
<evidence type="ECO:0000256" key="4">
    <source>
        <dbReference type="ARBA" id="ARBA00022723"/>
    </source>
</evidence>
<keyword evidence="13" id="KW-1185">Reference proteome</keyword>
<gene>
    <name evidence="12" type="ORF">FA09DRAFT_332730</name>
</gene>
<comment type="similarity">
    <text evidence="2 10">Belongs to the cytochrome c-type heme lyase family.</text>
</comment>
<feature type="compositionally biased region" description="Low complexity" evidence="11">
    <location>
        <begin position="44"/>
        <end position="58"/>
    </location>
</feature>
<dbReference type="GO" id="GO:0046872">
    <property type="term" value="F:metal ion binding"/>
    <property type="evidence" value="ECO:0007669"/>
    <property type="project" value="UniProtKB-KW"/>
</dbReference>
<dbReference type="GO" id="GO:0004408">
    <property type="term" value="F:holocytochrome-c synthase activity"/>
    <property type="evidence" value="ECO:0007669"/>
    <property type="project" value="UniProtKB-EC"/>
</dbReference>
<dbReference type="EMBL" id="KZ819309">
    <property type="protein sequence ID" value="PWN94826.1"/>
    <property type="molecule type" value="Genomic_DNA"/>
</dbReference>
<dbReference type="OrthoDB" id="4243at2759"/>
<evidence type="ECO:0000313" key="13">
    <source>
        <dbReference type="Proteomes" id="UP000245946"/>
    </source>
</evidence>
<keyword evidence="4 10" id="KW-0479">Metal-binding</keyword>
<feature type="compositionally biased region" description="Low complexity" evidence="11">
    <location>
        <begin position="69"/>
        <end position="112"/>
    </location>
</feature>
<comment type="subcellular location">
    <subcellularLocation>
        <location evidence="1 10">Mitochondrion inner membrane</location>
    </subcellularLocation>
</comment>
<dbReference type="EC" id="4.4.1.17" evidence="10"/>
<dbReference type="AlphaFoldDB" id="A0A316Z0J5"/>
<accession>A0A316Z0J5</accession>
<evidence type="ECO:0000256" key="7">
    <source>
        <dbReference type="ARBA" id="ARBA00023128"/>
    </source>
</evidence>
<dbReference type="GO" id="GO:0005743">
    <property type="term" value="C:mitochondrial inner membrane"/>
    <property type="evidence" value="ECO:0007669"/>
    <property type="project" value="UniProtKB-SubCell"/>
</dbReference>
<feature type="region of interest" description="Disordered" evidence="11">
    <location>
        <begin position="124"/>
        <end position="183"/>
    </location>
</feature>
<dbReference type="GeneID" id="37271125"/>
<name>A0A316Z0J5_9BASI</name>
<dbReference type="Proteomes" id="UP000245946">
    <property type="component" value="Unassembled WGS sequence"/>
</dbReference>
<evidence type="ECO:0000256" key="8">
    <source>
        <dbReference type="ARBA" id="ARBA00023136"/>
    </source>
</evidence>
<feature type="compositionally biased region" description="Polar residues" evidence="11">
    <location>
        <begin position="124"/>
        <end position="138"/>
    </location>
</feature>
<dbReference type="PANTHER" id="PTHR12743:SF3">
    <property type="entry name" value="HOLOCYTOCHROME-C SYNTHASE"/>
    <property type="match status" value="1"/>
</dbReference>
<evidence type="ECO:0000313" key="12">
    <source>
        <dbReference type="EMBL" id="PWN94826.1"/>
    </source>
</evidence>
<evidence type="ECO:0000256" key="5">
    <source>
        <dbReference type="ARBA" id="ARBA00022792"/>
    </source>
</evidence>
<dbReference type="RefSeq" id="XP_025595105.1">
    <property type="nucleotide sequence ID" value="XM_025743581.1"/>
</dbReference>
<keyword evidence="6 10" id="KW-0408">Iron</keyword>
<evidence type="ECO:0000256" key="11">
    <source>
        <dbReference type="SAM" id="MobiDB-lite"/>
    </source>
</evidence>
<keyword evidence="7 10" id="KW-0496">Mitochondrion</keyword>
<feature type="compositionally biased region" description="Basic and acidic residues" evidence="11">
    <location>
        <begin position="169"/>
        <end position="179"/>
    </location>
</feature>
<dbReference type="PROSITE" id="PS00821">
    <property type="entry name" value="CYTO_HEME_LYASE_1"/>
    <property type="match status" value="1"/>
</dbReference>
<dbReference type="STRING" id="58919.A0A316Z0J5"/>
<comment type="catalytic activity">
    <reaction evidence="10">
        <text>holo-[cytochrome c] = apo-[cytochrome c] + heme b</text>
        <dbReference type="Rhea" id="RHEA:22648"/>
        <dbReference type="Rhea" id="RHEA-COMP:10725"/>
        <dbReference type="Rhea" id="RHEA-COMP:10726"/>
        <dbReference type="ChEBI" id="CHEBI:29950"/>
        <dbReference type="ChEBI" id="CHEBI:60344"/>
        <dbReference type="ChEBI" id="CHEBI:83739"/>
        <dbReference type="EC" id="4.4.1.17"/>
    </reaction>
</comment>
<sequence length="356" mass="37565">MSAPSPPANNQRAVAALLRSHLDAGAAPAAVWSPGYVPLRRRTAGPSSAPPAAASSAGAPPPGCPMHTPGAAAGAGPSASPFAPKAAARPHDAAPAAAPSSSPSSSSGSSSGWSAALNPLNYMPSLSQAPAPAQTTELPTERVRSTIPRAPTSPSPGASPYDAPSACPVKHDGSSKADGEGANWEYPSPQQFYNALVRKGWETPEEHVEMMVLVHNFLNERAWREVLDWEKEMGSDPAQVSLARFQGRPGTLSPKARLFSWLGAIAPSRFNSEPPFDRHDWVVRRPAAAPGAQPHDVRYVIDYYSCPDDEDGEPVFHLDIRPALDSFEAARARMRAGWREWTEGAAPEGQAARAQA</sequence>
<dbReference type="Pfam" id="PF01265">
    <property type="entry name" value="Cyto_heme_lyase"/>
    <property type="match status" value="2"/>
</dbReference>
<protein>
    <recommendedName>
        <fullName evidence="10">Holocytochrome c-type synthase</fullName>
        <ecNumber evidence="10">4.4.1.17</ecNumber>
    </recommendedName>
</protein>
<organism evidence="12 13">
    <name type="scientific">Tilletiopsis washingtonensis</name>
    <dbReference type="NCBI Taxonomy" id="58919"/>
    <lineage>
        <taxon>Eukaryota</taxon>
        <taxon>Fungi</taxon>
        <taxon>Dikarya</taxon>
        <taxon>Basidiomycota</taxon>
        <taxon>Ustilaginomycotina</taxon>
        <taxon>Exobasidiomycetes</taxon>
        <taxon>Entylomatales</taxon>
        <taxon>Entylomatales incertae sedis</taxon>
        <taxon>Tilletiopsis</taxon>
    </lineage>
</organism>
<keyword evidence="8 10" id="KW-0472">Membrane</keyword>
<keyword evidence="5 10" id="KW-0999">Mitochondrion inner membrane</keyword>
<evidence type="ECO:0000256" key="1">
    <source>
        <dbReference type="ARBA" id="ARBA00004273"/>
    </source>
</evidence>
<dbReference type="PROSITE" id="PS00822">
    <property type="entry name" value="CYTO_HEME_LYASE_2"/>
    <property type="match status" value="1"/>
</dbReference>
<feature type="region of interest" description="Disordered" evidence="11">
    <location>
        <begin position="29"/>
        <end position="112"/>
    </location>
</feature>
<dbReference type="PANTHER" id="PTHR12743">
    <property type="entry name" value="CYTOCHROME C1 HEME LYASE"/>
    <property type="match status" value="1"/>
</dbReference>
<comment type="function">
    <text evidence="10">Lyase that catalyzes the covalent linking of the heme group to the cytochrome C apoprotein to produce the mature functional cytochrome.</text>
</comment>